<feature type="non-terminal residue" evidence="2">
    <location>
        <position position="1"/>
    </location>
</feature>
<gene>
    <name evidence="2" type="ORF">GOP47_0003319</name>
</gene>
<feature type="transmembrane region" description="Helical" evidence="1">
    <location>
        <begin position="20"/>
        <end position="37"/>
    </location>
</feature>
<dbReference type="Proteomes" id="UP000886520">
    <property type="component" value="Chromosome 3"/>
</dbReference>
<comment type="caution">
    <text evidence="2">The sequence shown here is derived from an EMBL/GenBank/DDBJ whole genome shotgun (WGS) entry which is preliminary data.</text>
</comment>
<evidence type="ECO:0000256" key="1">
    <source>
        <dbReference type="SAM" id="Phobius"/>
    </source>
</evidence>
<name>A0A9D4ZRQ7_ADICA</name>
<proteinExistence type="predicted"/>
<keyword evidence="1" id="KW-0472">Membrane</keyword>
<sequence length="137" mass="15652">LHQHSWLWNANPTKSHVSMFKLAIFSIFITMLLCMLARRVMISEEILLSSMEHFFFLFPTLIPRYLSPPWKVFEALGVRLGIVNAFCKFYVMLMMHKLSMFTASPRSQGTQRLYCTKSLLVGESIIQMPIGGGTGST</sequence>
<reference evidence="2" key="1">
    <citation type="submission" date="2021-01" db="EMBL/GenBank/DDBJ databases">
        <title>Adiantum capillus-veneris genome.</title>
        <authorList>
            <person name="Fang Y."/>
            <person name="Liao Q."/>
        </authorList>
    </citation>
    <scope>NUCLEOTIDE SEQUENCE</scope>
    <source>
        <strain evidence="2">H3</strain>
        <tissue evidence="2">Leaf</tissue>
    </source>
</reference>
<keyword evidence="1" id="KW-0812">Transmembrane</keyword>
<dbReference type="AlphaFoldDB" id="A0A9D4ZRQ7"/>
<dbReference type="EMBL" id="JABFUD020000002">
    <property type="protein sequence ID" value="KAI5083576.1"/>
    <property type="molecule type" value="Genomic_DNA"/>
</dbReference>
<protein>
    <submittedName>
        <fullName evidence="2">Uncharacterized protein</fullName>
    </submittedName>
</protein>
<accession>A0A9D4ZRQ7</accession>
<keyword evidence="1" id="KW-1133">Transmembrane helix</keyword>
<evidence type="ECO:0000313" key="2">
    <source>
        <dbReference type="EMBL" id="KAI5083576.1"/>
    </source>
</evidence>
<organism evidence="2 3">
    <name type="scientific">Adiantum capillus-veneris</name>
    <name type="common">Maidenhair fern</name>
    <dbReference type="NCBI Taxonomy" id="13818"/>
    <lineage>
        <taxon>Eukaryota</taxon>
        <taxon>Viridiplantae</taxon>
        <taxon>Streptophyta</taxon>
        <taxon>Embryophyta</taxon>
        <taxon>Tracheophyta</taxon>
        <taxon>Polypodiopsida</taxon>
        <taxon>Polypodiidae</taxon>
        <taxon>Polypodiales</taxon>
        <taxon>Pteridineae</taxon>
        <taxon>Pteridaceae</taxon>
        <taxon>Vittarioideae</taxon>
        <taxon>Adiantum</taxon>
    </lineage>
</organism>
<keyword evidence="3" id="KW-1185">Reference proteome</keyword>
<evidence type="ECO:0000313" key="3">
    <source>
        <dbReference type="Proteomes" id="UP000886520"/>
    </source>
</evidence>